<dbReference type="AlphaFoldDB" id="A0A9N7UIQ3"/>
<proteinExistence type="predicted"/>
<sequence>MEDLLPSAIPYERPQRDTRSSRNGQSVRTHKTGMEEYMGASRFIHTLATSAHGSPDEPPPFVTDRTHGTKMTAKQTKKHNKKRGVCGERPTFRSPSTEQAMSGQRPRQEEGQLNTGLGEVGHAHSSSPAG</sequence>
<dbReference type="EMBL" id="CADEAL010001485">
    <property type="protein sequence ID" value="CAB1432864.1"/>
    <property type="molecule type" value="Genomic_DNA"/>
</dbReference>
<reference evidence="2" key="1">
    <citation type="submission" date="2020-03" db="EMBL/GenBank/DDBJ databases">
        <authorList>
            <person name="Weist P."/>
        </authorList>
    </citation>
    <scope>NUCLEOTIDE SEQUENCE</scope>
</reference>
<feature type="compositionally biased region" description="Basic residues" evidence="1">
    <location>
        <begin position="75"/>
        <end position="84"/>
    </location>
</feature>
<keyword evidence="3" id="KW-1185">Reference proteome</keyword>
<organism evidence="2 3">
    <name type="scientific">Pleuronectes platessa</name>
    <name type="common">European plaice</name>
    <dbReference type="NCBI Taxonomy" id="8262"/>
    <lineage>
        <taxon>Eukaryota</taxon>
        <taxon>Metazoa</taxon>
        <taxon>Chordata</taxon>
        <taxon>Craniata</taxon>
        <taxon>Vertebrata</taxon>
        <taxon>Euteleostomi</taxon>
        <taxon>Actinopterygii</taxon>
        <taxon>Neopterygii</taxon>
        <taxon>Teleostei</taxon>
        <taxon>Neoteleostei</taxon>
        <taxon>Acanthomorphata</taxon>
        <taxon>Carangaria</taxon>
        <taxon>Pleuronectiformes</taxon>
        <taxon>Pleuronectoidei</taxon>
        <taxon>Pleuronectidae</taxon>
        <taxon>Pleuronectes</taxon>
    </lineage>
</organism>
<accession>A0A9N7UIQ3</accession>
<feature type="region of interest" description="Disordered" evidence="1">
    <location>
        <begin position="1"/>
        <end position="37"/>
    </location>
</feature>
<name>A0A9N7UIQ3_PLEPL</name>
<protein>
    <submittedName>
        <fullName evidence="2">Uncharacterized protein</fullName>
    </submittedName>
</protein>
<dbReference type="Proteomes" id="UP001153269">
    <property type="component" value="Unassembled WGS sequence"/>
</dbReference>
<evidence type="ECO:0000256" key="1">
    <source>
        <dbReference type="SAM" id="MobiDB-lite"/>
    </source>
</evidence>
<gene>
    <name evidence="2" type="ORF">PLEPLA_LOCUS20951</name>
</gene>
<evidence type="ECO:0000313" key="3">
    <source>
        <dbReference type="Proteomes" id="UP001153269"/>
    </source>
</evidence>
<feature type="compositionally biased region" description="Polar residues" evidence="1">
    <location>
        <begin position="93"/>
        <end position="102"/>
    </location>
</feature>
<comment type="caution">
    <text evidence="2">The sequence shown here is derived from an EMBL/GenBank/DDBJ whole genome shotgun (WGS) entry which is preliminary data.</text>
</comment>
<evidence type="ECO:0000313" key="2">
    <source>
        <dbReference type="EMBL" id="CAB1432864.1"/>
    </source>
</evidence>
<feature type="region of interest" description="Disordered" evidence="1">
    <location>
        <begin position="49"/>
        <end position="130"/>
    </location>
</feature>